<dbReference type="AlphaFoldDB" id="A0A6G4A012"/>
<proteinExistence type="predicted"/>
<dbReference type="RefSeq" id="WP_163947558.1">
    <property type="nucleotide sequence ID" value="NZ_JAAIKC010000004.1"/>
</dbReference>
<reference evidence="1" key="1">
    <citation type="submission" date="2020-02" db="EMBL/GenBank/DDBJ databases">
        <authorList>
            <person name="Shen X.-R."/>
            <person name="Zhang Y.-X."/>
        </authorList>
    </citation>
    <scope>NUCLEOTIDE SEQUENCE</scope>
    <source>
        <strain evidence="1">SYP-B3998</strain>
    </source>
</reference>
<sequence>MINIDMVFCVQCNSILAKGKADKIFKTGYYKTTIPLGHCKECACAKRQEFGIEVIPSVQDCRTEYVTPVALFA</sequence>
<protein>
    <submittedName>
        <fullName evidence="1">Uncharacterized protein</fullName>
    </submittedName>
</protein>
<name>A0A6G4A012_9BACL</name>
<dbReference type="EMBL" id="JAAIKC010000004">
    <property type="protein sequence ID" value="NEW07161.1"/>
    <property type="molecule type" value="Genomic_DNA"/>
</dbReference>
<evidence type="ECO:0000313" key="1">
    <source>
        <dbReference type="EMBL" id="NEW07161.1"/>
    </source>
</evidence>
<accession>A0A6G4A012</accession>
<organism evidence="1">
    <name type="scientific">Paenibacillus sp. SYP-B3998</name>
    <dbReference type="NCBI Taxonomy" id="2678564"/>
    <lineage>
        <taxon>Bacteria</taxon>
        <taxon>Bacillati</taxon>
        <taxon>Bacillota</taxon>
        <taxon>Bacilli</taxon>
        <taxon>Bacillales</taxon>
        <taxon>Paenibacillaceae</taxon>
        <taxon>Paenibacillus</taxon>
    </lineage>
</organism>
<gene>
    <name evidence="1" type="ORF">GK047_14225</name>
</gene>
<comment type="caution">
    <text evidence="1">The sequence shown here is derived from an EMBL/GenBank/DDBJ whole genome shotgun (WGS) entry which is preliminary data.</text>
</comment>